<keyword evidence="2" id="KW-0677">Repeat</keyword>
<feature type="compositionally biased region" description="Low complexity" evidence="5">
    <location>
        <begin position="61"/>
        <end position="74"/>
    </location>
</feature>
<keyword evidence="7" id="KW-1185">Reference proteome</keyword>
<evidence type="ECO:0000256" key="2">
    <source>
        <dbReference type="ARBA" id="ARBA00022737"/>
    </source>
</evidence>
<dbReference type="Gene3D" id="1.25.40.10">
    <property type="entry name" value="Tetratricopeptide repeat domain"/>
    <property type="match status" value="2"/>
</dbReference>
<evidence type="ECO:0000313" key="7">
    <source>
        <dbReference type="Proteomes" id="UP000076727"/>
    </source>
</evidence>
<sequence length="556" mass="61891">MCPACHAARQIFCRPAFNPAAVLAPVRPRIVCHHNFGNAELRFISLNSRRSPRYGLKSLDSSPSTTTKEPPSSTQAKQISDSQIEARLAAAAENKGKWTAVRLHDQYKKTGYTTTQQTLLALLSQSFDEDQLKFYEKALNFKADVSVWAKLVRNASVKSNARTTLALYDAALKSGVRPTSALLQPVLSVLCSGSLRPPTEASIDRAIQLYQQSNELRKDIEPVPEGDVASDVSGDSAGDTCSPDDLGKSDITIYNTLLRAMASTSNITKYFPIALSLLEDLHSRNVATDAMTSTSLVVLLMRTSPTYAEAFKAYRTFTQSDKPRLDGEGYAVVLHTFCNKVSTGTRLPPAHLYLEIMKDMRSAGYPASAKVYTIILRPLATLATRIRSNSDVPPESRQEKLASLAAQIKRVHEAILLDTLTPDTALWNQLMDTYQRAQCFSDALALWEMLYRSSQHDNISVSIILDACSYANAYGIAAKVWDDLTEARFPLNLHNWKTWLECLCRIGQVEEASKVLCLEMGSRKGENVVKPDVEFRERIKRYLPSIWKRLEHLHAP</sequence>
<dbReference type="Proteomes" id="UP000076727">
    <property type="component" value="Unassembled WGS sequence"/>
</dbReference>
<dbReference type="OrthoDB" id="185373at2759"/>
<accession>A0A165UK18</accession>
<evidence type="ECO:0008006" key="8">
    <source>
        <dbReference type="Google" id="ProtNLM"/>
    </source>
</evidence>
<comment type="function">
    <text evidence="3">Regulates mitochondrial small subunit maturation by controlling 15S rRNA 5'-end processing. Localizes to the 5' precursor of the 15S rRNA in a position that is subsequently occupied by mS47 in the mature yeast mtSSU. Uses structure and sequence-specific RNA recognition, binding to a single-stranded region of the precursor and specifically recognizing bases -6 to -1. The exchange of Ccm1 for mS47 is coupled to the irreversible removal of precursor rRNA that is accompanied by conformational changes of the mitoribosomal proteins uS5m and mS26. These conformational changes signal completion of 5'-end rRNA processing through protection of the mature 5'-end of the 15S rRNA and stabilization of mS47. The removal of the 5' precursor together with the dissociation of Ccm1 may be catalyzed by the 5'-3' exoribonuclease Pet127. Involved in the specific removal of group I introns in mitochondrial encoded transcripts.</text>
</comment>
<evidence type="ECO:0000256" key="1">
    <source>
        <dbReference type="ARBA" id="ARBA00006192"/>
    </source>
</evidence>
<proteinExistence type="inferred from homology"/>
<dbReference type="AlphaFoldDB" id="A0A165UK18"/>
<dbReference type="PANTHER" id="PTHR47936">
    <property type="entry name" value="PPR_LONG DOMAIN-CONTAINING PROTEIN"/>
    <property type="match status" value="1"/>
</dbReference>
<feature type="region of interest" description="Disordered" evidence="5">
    <location>
        <begin position="54"/>
        <end position="80"/>
    </location>
</feature>
<dbReference type="InterPro" id="IPR011990">
    <property type="entry name" value="TPR-like_helical_dom_sf"/>
</dbReference>
<dbReference type="PANTHER" id="PTHR47936:SF1">
    <property type="entry name" value="PENTATRICOPEPTIDE REPEAT-CONTAINING PROTEIN GUN1, CHLOROPLASTIC"/>
    <property type="match status" value="1"/>
</dbReference>
<protein>
    <recommendedName>
        <fullName evidence="8">Pentacotripeptide-repeat region of PRORP domain-containing protein</fullName>
    </recommendedName>
</protein>
<feature type="region of interest" description="Disordered" evidence="5">
    <location>
        <begin position="222"/>
        <end position="243"/>
    </location>
</feature>
<dbReference type="STRING" id="1314783.A0A165UK18"/>
<dbReference type="GO" id="GO:0031930">
    <property type="term" value="P:mitochondria-nucleus signaling pathway"/>
    <property type="evidence" value="ECO:0007669"/>
    <property type="project" value="TreeGrafter"/>
</dbReference>
<comment type="similarity">
    <text evidence="1">Belongs to the CCM1 family.</text>
</comment>
<evidence type="ECO:0000256" key="3">
    <source>
        <dbReference type="ARBA" id="ARBA00044493"/>
    </source>
</evidence>
<name>A0A165UK18_9APHY</name>
<dbReference type="EMBL" id="KV429032">
    <property type="protein sequence ID" value="KZT75027.1"/>
    <property type="molecule type" value="Genomic_DNA"/>
</dbReference>
<reference evidence="6 7" key="1">
    <citation type="journal article" date="2016" name="Mol. Biol. Evol.">
        <title>Comparative Genomics of Early-Diverging Mushroom-Forming Fungi Provides Insights into the Origins of Lignocellulose Decay Capabilities.</title>
        <authorList>
            <person name="Nagy L.G."/>
            <person name="Riley R."/>
            <person name="Tritt A."/>
            <person name="Adam C."/>
            <person name="Daum C."/>
            <person name="Floudas D."/>
            <person name="Sun H."/>
            <person name="Yadav J.S."/>
            <person name="Pangilinan J."/>
            <person name="Larsson K.H."/>
            <person name="Matsuura K."/>
            <person name="Barry K."/>
            <person name="Labutti K."/>
            <person name="Kuo R."/>
            <person name="Ohm R.A."/>
            <person name="Bhattacharya S.S."/>
            <person name="Shirouzu T."/>
            <person name="Yoshinaga Y."/>
            <person name="Martin F.M."/>
            <person name="Grigoriev I.V."/>
            <person name="Hibbett D.S."/>
        </authorList>
    </citation>
    <scope>NUCLEOTIDE SEQUENCE [LARGE SCALE GENOMIC DNA]</scope>
    <source>
        <strain evidence="6 7">L-15889</strain>
    </source>
</reference>
<evidence type="ECO:0000256" key="4">
    <source>
        <dbReference type="ARBA" id="ARBA00044511"/>
    </source>
</evidence>
<evidence type="ECO:0000313" key="6">
    <source>
        <dbReference type="EMBL" id="KZT75027.1"/>
    </source>
</evidence>
<organism evidence="6 7">
    <name type="scientific">Daedalea quercina L-15889</name>
    <dbReference type="NCBI Taxonomy" id="1314783"/>
    <lineage>
        <taxon>Eukaryota</taxon>
        <taxon>Fungi</taxon>
        <taxon>Dikarya</taxon>
        <taxon>Basidiomycota</taxon>
        <taxon>Agaricomycotina</taxon>
        <taxon>Agaricomycetes</taxon>
        <taxon>Polyporales</taxon>
        <taxon>Fomitopsis</taxon>
    </lineage>
</organism>
<comment type="subunit">
    <text evidence="4">Binds to mitochondrial small subunit 15S rRNA.</text>
</comment>
<evidence type="ECO:0000256" key="5">
    <source>
        <dbReference type="SAM" id="MobiDB-lite"/>
    </source>
</evidence>
<gene>
    <name evidence="6" type="ORF">DAEQUDRAFT_17872</name>
</gene>